<dbReference type="Pfam" id="PF02224">
    <property type="entry name" value="Cytidylate_kin"/>
    <property type="match status" value="1"/>
</dbReference>
<dbReference type="EC" id="2.7.4.25" evidence="8"/>
<dbReference type="PANTHER" id="PTHR21299:SF2">
    <property type="entry name" value="CYTIDYLATE KINASE"/>
    <property type="match status" value="1"/>
</dbReference>
<dbReference type="GO" id="GO:0015949">
    <property type="term" value="P:nucleobase-containing small molecule interconversion"/>
    <property type="evidence" value="ECO:0007669"/>
    <property type="project" value="TreeGrafter"/>
</dbReference>
<dbReference type="GO" id="GO:0036430">
    <property type="term" value="F:CMP kinase activity"/>
    <property type="evidence" value="ECO:0007669"/>
    <property type="project" value="RHEA"/>
</dbReference>
<evidence type="ECO:0000256" key="1">
    <source>
        <dbReference type="ARBA" id="ARBA00009427"/>
    </source>
</evidence>
<dbReference type="GeneID" id="57043435"/>
<dbReference type="GO" id="GO:0036431">
    <property type="term" value="F:dCMP kinase activity"/>
    <property type="evidence" value="ECO:0007669"/>
    <property type="project" value="InterPro"/>
</dbReference>
<organism evidence="10 11">
    <name type="scientific">Melissococcus plutonius</name>
    <dbReference type="NCBI Taxonomy" id="33970"/>
    <lineage>
        <taxon>Bacteria</taxon>
        <taxon>Bacillati</taxon>
        <taxon>Bacillota</taxon>
        <taxon>Bacilli</taxon>
        <taxon>Lactobacillales</taxon>
        <taxon>Enterococcaceae</taxon>
        <taxon>Melissococcus</taxon>
    </lineage>
</organism>
<evidence type="ECO:0000256" key="5">
    <source>
        <dbReference type="ARBA" id="ARBA00022840"/>
    </source>
</evidence>
<comment type="subcellular location">
    <subcellularLocation>
        <location evidence="8">Cytoplasm</location>
    </subcellularLocation>
</comment>
<dbReference type="CDD" id="cd02020">
    <property type="entry name" value="CMPK"/>
    <property type="match status" value="1"/>
</dbReference>
<evidence type="ECO:0000256" key="6">
    <source>
        <dbReference type="ARBA" id="ARBA00047615"/>
    </source>
</evidence>
<dbReference type="SUPFAM" id="SSF52540">
    <property type="entry name" value="P-loop containing nucleoside triphosphate hydrolases"/>
    <property type="match status" value="1"/>
</dbReference>
<dbReference type="GO" id="GO:0005524">
    <property type="term" value="F:ATP binding"/>
    <property type="evidence" value="ECO:0007669"/>
    <property type="project" value="UniProtKB-UniRule"/>
</dbReference>
<dbReference type="Proteomes" id="UP000269226">
    <property type="component" value="Chromosome"/>
</dbReference>
<dbReference type="NCBIfam" id="TIGR00017">
    <property type="entry name" value="cmk"/>
    <property type="match status" value="1"/>
</dbReference>
<evidence type="ECO:0000256" key="4">
    <source>
        <dbReference type="ARBA" id="ARBA00022777"/>
    </source>
</evidence>
<comment type="catalytic activity">
    <reaction evidence="7 8">
        <text>CMP + ATP = CDP + ADP</text>
        <dbReference type="Rhea" id="RHEA:11600"/>
        <dbReference type="ChEBI" id="CHEBI:30616"/>
        <dbReference type="ChEBI" id="CHEBI:58069"/>
        <dbReference type="ChEBI" id="CHEBI:60377"/>
        <dbReference type="ChEBI" id="CHEBI:456216"/>
        <dbReference type="EC" id="2.7.4.25"/>
    </reaction>
</comment>
<accession>A0A2Z5Y2F8</accession>
<keyword evidence="8" id="KW-0963">Cytoplasm</keyword>
<dbReference type="OMA" id="RAITWWM"/>
<feature type="binding site" evidence="8">
    <location>
        <begin position="10"/>
        <end position="18"/>
    </location>
    <ligand>
        <name>ATP</name>
        <dbReference type="ChEBI" id="CHEBI:30616"/>
    </ligand>
</feature>
<protein>
    <recommendedName>
        <fullName evidence="8">Cytidylate kinase</fullName>
        <shortName evidence="8">CK</shortName>
        <ecNumber evidence="8">2.7.4.25</ecNumber>
    </recommendedName>
    <alternativeName>
        <fullName evidence="8">Cytidine monophosphate kinase</fullName>
        <shortName evidence="8">CMP kinase</shortName>
    </alternativeName>
</protein>
<dbReference type="InterPro" id="IPR011994">
    <property type="entry name" value="Cytidylate_kinase_dom"/>
</dbReference>
<keyword evidence="5 8" id="KW-0067">ATP-binding</keyword>
<evidence type="ECO:0000259" key="9">
    <source>
        <dbReference type="Pfam" id="PF02224"/>
    </source>
</evidence>
<evidence type="ECO:0000313" key="10">
    <source>
        <dbReference type="EMBL" id="BBC60999.1"/>
    </source>
</evidence>
<dbReference type="RefSeq" id="WP_013773953.1">
    <property type="nucleotide sequence ID" value="NZ_AP018492.1"/>
</dbReference>
<sequence length="226" mass="25972">MKKISIAIDGPASSGKSTISKILAEKLQYIYCDTGAMYRALTYLAIQYHVDKENEEDLVNLLDTHTISFQFVEKRQKVFLDKQEVTQKLRQPDVTNLVSYVAKHKKVRDKMVNLQREIAATSGVIMDGRDIGTAVLPNAEVKIFLVASVQKRAERRYRENKKKGIFTNFKQLKKEIEQRDFMDSHREFSPLVQAKDAICIDTTGKNIKEVVTIIEKIIYKKIQSND</sequence>
<comment type="catalytic activity">
    <reaction evidence="6 8">
        <text>dCMP + ATP = dCDP + ADP</text>
        <dbReference type="Rhea" id="RHEA:25094"/>
        <dbReference type="ChEBI" id="CHEBI:30616"/>
        <dbReference type="ChEBI" id="CHEBI:57566"/>
        <dbReference type="ChEBI" id="CHEBI:58593"/>
        <dbReference type="ChEBI" id="CHEBI:456216"/>
        <dbReference type="EC" id="2.7.4.25"/>
    </reaction>
</comment>
<evidence type="ECO:0000256" key="8">
    <source>
        <dbReference type="HAMAP-Rule" id="MF_00238"/>
    </source>
</evidence>
<evidence type="ECO:0000256" key="2">
    <source>
        <dbReference type="ARBA" id="ARBA00022679"/>
    </source>
</evidence>
<keyword evidence="4 8" id="KW-0418">Kinase</keyword>
<evidence type="ECO:0000256" key="7">
    <source>
        <dbReference type="ARBA" id="ARBA00048478"/>
    </source>
</evidence>
<dbReference type="Gene3D" id="3.40.50.300">
    <property type="entry name" value="P-loop containing nucleotide triphosphate hydrolases"/>
    <property type="match status" value="1"/>
</dbReference>
<dbReference type="GO" id="GO:0005829">
    <property type="term" value="C:cytosol"/>
    <property type="evidence" value="ECO:0007669"/>
    <property type="project" value="TreeGrafter"/>
</dbReference>
<dbReference type="PANTHER" id="PTHR21299">
    <property type="entry name" value="CYTIDYLATE KINASE/PANTOATE-BETA-ALANINE LIGASE"/>
    <property type="match status" value="1"/>
</dbReference>
<comment type="similarity">
    <text evidence="1 8">Belongs to the cytidylate kinase family. Type 1 subfamily.</text>
</comment>
<dbReference type="GO" id="GO:0006220">
    <property type="term" value="P:pyrimidine nucleotide metabolic process"/>
    <property type="evidence" value="ECO:0007669"/>
    <property type="project" value="UniProtKB-UniRule"/>
</dbReference>
<proteinExistence type="inferred from homology"/>
<evidence type="ECO:0000313" key="11">
    <source>
        <dbReference type="Proteomes" id="UP000269226"/>
    </source>
</evidence>
<evidence type="ECO:0000256" key="3">
    <source>
        <dbReference type="ARBA" id="ARBA00022741"/>
    </source>
</evidence>
<keyword evidence="2 8" id="KW-0808">Transferase</keyword>
<dbReference type="InterPro" id="IPR003136">
    <property type="entry name" value="Cytidylate_kin"/>
</dbReference>
<feature type="domain" description="Cytidylate kinase" evidence="9">
    <location>
        <begin position="6"/>
        <end position="217"/>
    </location>
</feature>
<gene>
    <name evidence="8" type="primary">cmk</name>
    <name evidence="10" type="ORF">DAT561_0885</name>
</gene>
<reference evidence="10 11" key="1">
    <citation type="submission" date="2018-01" db="EMBL/GenBank/DDBJ databases">
        <title>Whole genome sequence of Melissococcus plutonius DAT561.</title>
        <authorList>
            <person name="Okumura K."/>
            <person name="Takamatsu D."/>
            <person name="Okura M."/>
        </authorList>
    </citation>
    <scope>NUCLEOTIDE SEQUENCE [LARGE SCALE GENOMIC DNA]</scope>
    <source>
        <strain evidence="10 11">DAT561</strain>
    </source>
</reference>
<dbReference type="HAMAP" id="MF_00238">
    <property type="entry name" value="Cytidyl_kinase_type1"/>
    <property type="match status" value="1"/>
</dbReference>
<dbReference type="InterPro" id="IPR027417">
    <property type="entry name" value="P-loop_NTPase"/>
</dbReference>
<dbReference type="AlphaFoldDB" id="A0A2Z5Y2F8"/>
<name>A0A2Z5Y2F8_9ENTE</name>
<dbReference type="EMBL" id="AP018492">
    <property type="protein sequence ID" value="BBC60999.1"/>
    <property type="molecule type" value="Genomic_DNA"/>
</dbReference>
<keyword evidence="3 8" id="KW-0547">Nucleotide-binding</keyword>